<keyword evidence="1" id="KW-0812">Transmembrane</keyword>
<proteinExistence type="predicted"/>
<sequence>MTVIDFLLFLLHIGFFVFAFFCFGSLAWLFVSSSFAHLHYFALRKEAKALPNSRYFALAPFASAKPSEEAKGSKGETEQPLLWSLGCAHRLRFGFADARRSRSEGIAEVHRSSKNPTHFGITEM</sequence>
<keyword evidence="2" id="KW-0934">Plastid</keyword>
<keyword evidence="1" id="KW-1133">Transmembrane helix</keyword>
<reference evidence="2" key="1">
    <citation type="journal article" date="2018" name="Am. J. Bot.">
        <title>Organellar phylogenomics inform systematics in the green algal family Hydrodictyaceae (Chlorophyceae) and provide clues to the complex evolutionary history of plastid genomes in the green algal tree of life.</title>
        <authorList>
            <person name="McManus H.A."/>
            <person name="Fucikova K."/>
            <person name="Lewis P.O."/>
            <person name="Lewis L.A."/>
            <person name="Karol K.G."/>
        </authorList>
    </citation>
    <scope>NUCLEOTIDE SEQUENCE</scope>
</reference>
<keyword evidence="2" id="KW-0150">Chloroplast</keyword>
<evidence type="ECO:0000256" key="1">
    <source>
        <dbReference type="SAM" id="Phobius"/>
    </source>
</evidence>
<accession>A0A2U8GI69</accession>
<organism evidence="2">
    <name type="scientific">Pediastrum duplex</name>
    <name type="common">Green alga</name>
    <dbReference type="NCBI Taxonomy" id="3105"/>
    <lineage>
        <taxon>Eukaryota</taxon>
        <taxon>Viridiplantae</taxon>
        <taxon>Chlorophyta</taxon>
        <taxon>core chlorophytes</taxon>
        <taxon>Chlorophyceae</taxon>
        <taxon>CS clade</taxon>
        <taxon>Sphaeropleales</taxon>
        <taxon>Hydrodictyaceae</taxon>
        <taxon>Pediastrum</taxon>
    </lineage>
</organism>
<evidence type="ECO:0000313" key="2">
    <source>
        <dbReference type="EMBL" id="AWI68356.1"/>
    </source>
</evidence>
<protein>
    <submittedName>
        <fullName evidence="2">Uncharacterized protein</fullName>
    </submittedName>
</protein>
<keyword evidence="1" id="KW-0472">Membrane</keyword>
<dbReference type="EMBL" id="MF276979">
    <property type="protein sequence ID" value="AWI68356.1"/>
    <property type="molecule type" value="Genomic_DNA"/>
</dbReference>
<geneLocation type="chloroplast" evidence="2"/>
<feature type="transmembrane region" description="Helical" evidence="1">
    <location>
        <begin position="6"/>
        <end position="31"/>
    </location>
</feature>
<name>A0A2U8GI69_PEDDU</name>
<dbReference type="AlphaFoldDB" id="A0A2U8GI69"/>